<dbReference type="PANTHER" id="PTHR11550:SF25">
    <property type="entry name" value="CTP SYNTHASE"/>
    <property type="match status" value="1"/>
</dbReference>
<dbReference type="GO" id="GO:0019856">
    <property type="term" value="P:pyrimidine nucleobase biosynthetic process"/>
    <property type="evidence" value="ECO:0007669"/>
    <property type="project" value="TreeGrafter"/>
</dbReference>
<evidence type="ECO:0000313" key="11">
    <source>
        <dbReference type="EnsemblPlants" id="AET1Gv20980100.16"/>
    </source>
</evidence>
<dbReference type="PANTHER" id="PTHR11550">
    <property type="entry name" value="CTP SYNTHASE"/>
    <property type="match status" value="1"/>
</dbReference>
<dbReference type="EnsemblPlants" id="AET1Gv20980100.16">
    <property type="protein sequence ID" value="AET1Gv20980100.16"/>
    <property type="gene ID" value="AET1Gv20980100"/>
</dbReference>
<feature type="domain" description="Glutamine amidotransferase" evidence="10">
    <location>
        <begin position="2"/>
        <end position="69"/>
    </location>
</feature>
<evidence type="ECO:0000256" key="3">
    <source>
        <dbReference type="ARBA" id="ARBA00012291"/>
    </source>
</evidence>
<protein>
    <recommendedName>
        <fullName evidence="3">CTP synthase (glutamine hydrolyzing)</fullName>
        <ecNumber evidence="3">6.3.4.2</ecNumber>
    </recommendedName>
</protein>
<organism evidence="11 12">
    <name type="scientific">Aegilops tauschii subsp. strangulata</name>
    <name type="common">Goatgrass</name>
    <dbReference type="NCBI Taxonomy" id="200361"/>
    <lineage>
        <taxon>Eukaryota</taxon>
        <taxon>Viridiplantae</taxon>
        <taxon>Streptophyta</taxon>
        <taxon>Embryophyta</taxon>
        <taxon>Tracheophyta</taxon>
        <taxon>Spermatophyta</taxon>
        <taxon>Magnoliopsida</taxon>
        <taxon>Liliopsida</taxon>
        <taxon>Poales</taxon>
        <taxon>Poaceae</taxon>
        <taxon>BOP clade</taxon>
        <taxon>Pooideae</taxon>
        <taxon>Triticodae</taxon>
        <taxon>Triticeae</taxon>
        <taxon>Triticinae</taxon>
        <taxon>Aegilops</taxon>
    </lineage>
</organism>
<reference evidence="11" key="3">
    <citation type="journal article" date="2017" name="Nature">
        <title>Genome sequence of the progenitor of the wheat D genome Aegilops tauschii.</title>
        <authorList>
            <person name="Luo M.C."/>
            <person name="Gu Y.Q."/>
            <person name="Puiu D."/>
            <person name="Wang H."/>
            <person name="Twardziok S.O."/>
            <person name="Deal K.R."/>
            <person name="Huo N."/>
            <person name="Zhu T."/>
            <person name="Wang L."/>
            <person name="Wang Y."/>
            <person name="McGuire P.E."/>
            <person name="Liu S."/>
            <person name="Long H."/>
            <person name="Ramasamy R.K."/>
            <person name="Rodriguez J.C."/>
            <person name="Van S.L."/>
            <person name="Yuan L."/>
            <person name="Wang Z."/>
            <person name="Xia Z."/>
            <person name="Xiao L."/>
            <person name="Anderson O.D."/>
            <person name="Ouyang S."/>
            <person name="Liang Y."/>
            <person name="Zimin A.V."/>
            <person name="Pertea G."/>
            <person name="Qi P."/>
            <person name="Bennetzen J.L."/>
            <person name="Dai X."/>
            <person name="Dawson M.W."/>
            <person name="Muller H.G."/>
            <person name="Kugler K."/>
            <person name="Rivarola-Duarte L."/>
            <person name="Spannagl M."/>
            <person name="Mayer K.F.X."/>
            <person name="Lu F.H."/>
            <person name="Bevan M.W."/>
            <person name="Leroy P."/>
            <person name="Li P."/>
            <person name="You F.M."/>
            <person name="Sun Q."/>
            <person name="Liu Z."/>
            <person name="Lyons E."/>
            <person name="Wicker T."/>
            <person name="Salzberg S.L."/>
            <person name="Devos K.M."/>
            <person name="Dvorak J."/>
        </authorList>
    </citation>
    <scope>NUCLEOTIDE SEQUENCE [LARGE SCALE GENOMIC DNA]</scope>
    <source>
        <strain evidence="11">cv. AL8/78</strain>
    </source>
</reference>
<dbReference type="Gene3D" id="3.40.50.880">
    <property type="match status" value="1"/>
</dbReference>
<name>A0A452ZYZ7_AEGTS</name>
<evidence type="ECO:0000256" key="2">
    <source>
        <dbReference type="ARBA" id="ARBA00007533"/>
    </source>
</evidence>
<evidence type="ECO:0000256" key="7">
    <source>
        <dbReference type="ARBA" id="ARBA00022962"/>
    </source>
</evidence>
<keyword evidence="5" id="KW-0547">Nucleotide-binding</keyword>
<evidence type="ECO:0000259" key="10">
    <source>
        <dbReference type="Pfam" id="PF00117"/>
    </source>
</evidence>
<accession>A0A452ZYZ7</accession>
<evidence type="ECO:0000256" key="4">
    <source>
        <dbReference type="ARBA" id="ARBA00022598"/>
    </source>
</evidence>
<dbReference type="Proteomes" id="UP000015105">
    <property type="component" value="Chromosome 1D"/>
</dbReference>
<dbReference type="AlphaFoldDB" id="A0A452ZYZ7"/>
<evidence type="ECO:0000256" key="6">
    <source>
        <dbReference type="ARBA" id="ARBA00022840"/>
    </source>
</evidence>
<keyword evidence="8" id="KW-0665">Pyrimidine biosynthesis</keyword>
<reference evidence="11" key="4">
    <citation type="submission" date="2019-03" db="UniProtKB">
        <authorList>
            <consortium name="EnsemblPlants"/>
        </authorList>
    </citation>
    <scope>IDENTIFICATION</scope>
</reference>
<keyword evidence="6" id="KW-0067">ATP-binding</keyword>
<keyword evidence="12" id="KW-1185">Reference proteome</keyword>
<reference evidence="12" key="2">
    <citation type="journal article" date="2017" name="Nat. Plants">
        <title>The Aegilops tauschii genome reveals multiple impacts of transposons.</title>
        <authorList>
            <person name="Zhao G."/>
            <person name="Zou C."/>
            <person name="Li K."/>
            <person name="Wang K."/>
            <person name="Li T."/>
            <person name="Gao L."/>
            <person name="Zhang X."/>
            <person name="Wang H."/>
            <person name="Yang Z."/>
            <person name="Liu X."/>
            <person name="Jiang W."/>
            <person name="Mao L."/>
            <person name="Kong X."/>
            <person name="Jiao Y."/>
            <person name="Jia J."/>
        </authorList>
    </citation>
    <scope>NUCLEOTIDE SEQUENCE [LARGE SCALE GENOMIC DNA]</scope>
    <source>
        <strain evidence="12">cv. AL8/78</strain>
    </source>
</reference>
<evidence type="ECO:0000256" key="9">
    <source>
        <dbReference type="ARBA" id="ARBA00047781"/>
    </source>
</evidence>
<evidence type="ECO:0000313" key="12">
    <source>
        <dbReference type="Proteomes" id="UP000015105"/>
    </source>
</evidence>
<proteinExistence type="inferred from homology"/>
<dbReference type="GO" id="GO:0005524">
    <property type="term" value="F:ATP binding"/>
    <property type="evidence" value="ECO:0007669"/>
    <property type="project" value="UniProtKB-KW"/>
</dbReference>
<evidence type="ECO:0000256" key="1">
    <source>
        <dbReference type="ARBA" id="ARBA00005171"/>
    </source>
</evidence>
<dbReference type="Pfam" id="PF00117">
    <property type="entry name" value="GATase"/>
    <property type="match status" value="1"/>
</dbReference>
<comment type="catalytic activity">
    <reaction evidence="9">
        <text>UTP + L-glutamine + ATP + H2O = CTP + L-glutamate + ADP + phosphate + 2 H(+)</text>
        <dbReference type="Rhea" id="RHEA:26426"/>
        <dbReference type="ChEBI" id="CHEBI:15377"/>
        <dbReference type="ChEBI" id="CHEBI:15378"/>
        <dbReference type="ChEBI" id="CHEBI:29985"/>
        <dbReference type="ChEBI" id="CHEBI:30616"/>
        <dbReference type="ChEBI" id="CHEBI:37563"/>
        <dbReference type="ChEBI" id="CHEBI:43474"/>
        <dbReference type="ChEBI" id="CHEBI:46398"/>
        <dbReference type="ChEBI" id="CHEBI:58359"/>
        <dbReference type="ChEBI" id="CHEBI:456216"/>
        <dbReference type="EC" id="6.3.4.2"/>
    </reaction>
</comment>
<dbReference type="EC" id="6.3.4.2" evidence="3"/>
<dbReference type="InterPro" id="IPR017926">
    <property type="entry name" value="GATASE"/>
</dbReference>
<reference evidence="12" key="1">
    <citation type="journal article" date="2014" name="Science">
        <title>Ancient hybridizations among the ancestral genomes of bread wheat.</title>
        <authorList>
            <consortium name="International Wheat Genome Sequencing Consortium,"/>
            <person name="Marcussen T."/>
            <person name="Sandve S.R."/>
            <person name="Heier L."/>
            <person name="Spannagl M."/>
            <person name="Pfeifer M."/>
            <person name="Jakobsen K.S."/>
            <person name="Wulff B.B."/>
            <person name="Steuernagel B."/>
            <person name="Mayer K.F."/>
            <person name="Olsen O.A."/>
        </authorList>
    </citation>
    <scope>NUCLEOTIDE SEQUENCE [LARGE SCALE GENOMIC DNA]</scope>
    <source>
        <strain evidence="12">cv. AL8/78</strain>
    </source>
</reference>
<keyword evidence="4" id="KW-0436">Ligase</keyword>
<keyword evidence="7" id="KW-0315">Glutamine amidotransferase</keyword>
<dbReference type="InterPro" id="IPR029062">
    <property type="entry name" value="Class_I_gatase-like"/>
</dbReference>
<reference evidence="11" key="5">
    <citation type="journal article" date="2021" name="G3 (Bethesda)">
        <title>Aegilops tauschii genome assembly Aet v5.0 features greater sequence contiguity and improved annotation.</title>
        <authorList>
            <person name="Wang L."/>
            <person name="Zhu T."/>
            <person name="Rodriguez J.C."/>
            <person name="Deal K.R."/>
            <person name="Dubcovsky J."/>
            <person name="McGuire P.E."/>
            <person name="Lux T."/>
            <person name="Spannagl M."/>
            <person name="Mayer K.F.X."/>
            <person name="Baldrich P."/>
            <person name="Meyers B.C."/>
            <person name="Huo N."/>
            <person name="Gu Y.Q."/>
            <person name="Zhou H."/>
            <person name="Devos K.M."/>
            <person name="Bennetzen J.L."/>
            <person name="Unver T."/>
            <person name="Budak H."/>
            <person name="Gulick P.J."/>
            <person name="Galiba G."/>
            <person name="Kalapos B."/>
            <person name="Nelson D.R."/>
            <person name="Li P."/>
            <person name="You F.M."/>
            <person name="Luo M.C."/>
            <person name="Dvorak J."/>
        </authorList>
    </citation>
    <scope>NUCLEOTIDE SEQUENCE [LARGE SCALE GENOMIC DNA]</scope>
    <source>
        <strain evidence="11">cv. AL8/78</strain>
    </source>
</reference>
<sequence length="101" mass="11867">KTHMGATMRLGSRRTFFQVNNCKSAKLYANANYVDERHRHRYEVNPDMVSEFEKAGLSFVGRDESGRRMERLLSYQLISFSWARNFILNLTLGLESHHHFS</sequence>
<evidence type="ECO:0000256" key="5">
    <source>
        <dbReference type="ARBA" id="ARBA00022741"/>
    </source>
</evidence>
<comment type="similarity">
    <text evidence="2">Belongs to the CTP synthase family.</text>
</comment>
<dbReference type="GO" id="GO:0044210">
    <property type="term" value="P:'de novo' CTP biosynthetic process"/>
    <property type="evidence" value="ECO:0007669"/>
    <property type="project" value="UniProtKB-UniPathway"/>
</dbReference>
<dbReference type="GO" id="GO:0042802">
    <property type="term" value="F:identical protein binding"/>
    <property type="evidence" value="ECO:0007669"/>
    <property type="project" value="TreeGrafter"/>
</dbReference>
<dbReference type="GO" id="GO:0003883">
    <property type="term" value="F:CTP synthase activity"/>
    <property type="evidence" value="ECO:0007669"/>
    <property type="project" value="UniProtKB-EC"/>
</dbReference>
<dbReference type="InterPro" id="IPR004468">
    <property type="entry name" value="CTP_synthase"/>
</dbReference>
<comment type="pathway">
    <text evidence="1">Pyrimidine metabolism; CTP biosynthesis via de novo pathway; CTP from UDP: step 2/2.</text>
</comment>
<evidence type="ECO:0000256" key="8">
    <source>
        <dbReference type="ARBA" id="ARBA00022975"/>
    </source>
</evidence>
<dbReference type="SUPFAM" id="SSF52317">
    <property type="entry name" value="Class I glutamine amidotransferase-like"/>
    <property type="match status" value="1"/>
</dbReference>
<dbReference type="Gramene" id="AET1Gv20980100.16">
    <property type="protein sequence ID" value="AET1Gv20980100.16"/>
    <property type="gene ID" value="AET1Gv20980100"/>
</dbReference>
<dbReference type="UniPathway" id="UPA00159">
    <property type="reaction ID" value="UER00277"/>
</dbReference>